<dbReference type="NCBIfam" id="TIGR03185">
    <property type="entry name" value="DNA_S_dndD"/>
    <property type="match status" value="1"/>
</dbReference>
<name>A0A3P3R8C6_9EURY</name>
<evidence type="ECO:0000256" key="1">
    <source>
        <dbReference type="ARBA" id="ARBA00023054"/>
    </source>
</evidence>
<dbReference type="InterPro" id="IPR017599">
    <property type="entry name" value="DNA_S_DndD"/>
</dbReference>
<comment type="caution">
    <text evidence="6">The sequence shown here is derived from an EMBL/GenBank/DDBJ whole genome shotgun (WGS) entry which is preliminary data.</text>
</comment>
<organism evidence="6 7">
    <name type="scientific">Halocatena pleomorpha</name>
    <dbReference type="NCBI Taxonomy" id="1785090"/>
    <lineage>
        <taxon>Archaea</taxon>
        <taxon>Methanobacteriati</taxon>
        <taxon>Methanobacteriota</taxon>
        <taxon>Stenosarchaea group</taxon>
        <taxon>Halobacteria</taxon>
        <taxon>Halobacteriales</taxon>
        <taxon>Natronomonadaceae</taxon>
        <taxon>Halocatena</taxon>
    </lineage>
</organism>
<evidence type="ECO:0000313" key="7">
    <source>
        <dbReference type="Proteomes" id="UP000282322"/>
    </source>
</evidence>
<dbReference type="Gene3D" id="3.40.50.300">
    <property type="entry name" value="P-loop containing nucleotide triphosphate hydrolases"/>
    <property type="match status" value="2"/>
</dbReference>
<dbReference type="InterPro" id="IPR038729">
    <property type="entry name" value="Rad50/SbcC_AAA"/>
</dbReference>
<dbReference type="AlphaFoldDB" id="A0A3P3R8C6"/>
<feature type="coiled-coil region" evidence="3">
    <location>
        <begin position="206"/>
        <end position="337"/>
    </location>
</feature>
<dbReference type="EMBL" id="RRCH01000032">
    <property type="protein sequence ID" value="RRJ28793.1"/>
    <property type="molecule type" value="Genomic_DNA"/>
</dbReference>
<feature type="coiled-coil region" evidence="3">
    <location>
        <begin position="439"/>
        <end position="480"/>
    </location>
</feature>
<dbReference type="Pfam" id="PF13476">
    <property type="entry name" value="AAA_23"/>
    <property type="match status" value="1"/>
</dbReference>
<evidence type="ECO:0000259" key="5">
    <source>
        <dbReference type="Pfam" id="PF13476"/>
    </source>
</evidence>
<keyword evidence="7" id="KW-1185">Reference proteome</keyword>
<dbReference type="Gene3D" id="1.10.287.1490">
    <property type="match status" value="1"/>
</dbReference>
<dbReference type="GO" id="GO:0016887">
    <property type="term" value="F:ATP hydrolysis activity"/>
    <property type="evidence" value="ECO:0007669"/>
    <property type="project" value="InterPro"/>
</dbReference>
<gene>
    <name evidence="6" type="primary">dndD</name>
    <name evidence="6" type="ORF">EIK79_14820</name>
</gene>
<dbReference type="GO" id="GO:0006302">
    <property type="term" value="P:double-strand break repair"/>
    <property type="evidence" value="ECO:0007669"/>
    <property type="project" value="InterPro"/>
</dbReference>
<dbReference type="InterPro" id="IPR027417">
    <property type="entry name" value="P-loop_NTPase"/>
</dbReference>
<sequence>MKFNKLVIEDFGPYRGQNELDLTTTDNSPIILFGGQNGAGKTTLFEAIRFCLHGRSALGRRVAMREYHQTVRSRLHEYPDGKAETASVRIEFEYAHLGEKDYYSVERTWRDRGKSIVENLEMRRNGKIPTELDKDQWQDFLQQLVPPGVSQLFFFDGEKIQELASAVESDDSFTDSMYSLLGLDLVDRLDTDLSIYVSQKLDSSGVEGINDELEDYREEKEALEEEIERLGDEKFEKKEELDTIQDEINEIEAKIASEGGSYANRRDDLKERRAELKASIESHEGQIEEIVTGIFPFTLAPDLCKNVVERLQEETEQQNQRTAKEELTKELDDVLEEDDVWEDLGVSEGDVNELTTRIRSKLEGQFDHDGDDPQLAHQFSRAQRQDIYSVVDRAMNDVPQQFAEANHRTEADVRELQEVESSLSKAPDQSVISPMIDELNELTEEMGSLKNEIEGLESEISTLQNKLETVNSRIQSKLDEKSRLEDVSERANLASDVRKAIEDYRDELAKEKLGKLEEVLSDRYLTLSNKSDFYKEIQIDEDTLDISLITRHGSQKPHTELSAGERQIFATSLLWALAEISGRPLPFIIDTPLGRLDQRHRNNLIKRFFPEASHQVLIFSTDTEIDDQQYEVLSRDVAKAYHLEYDETEGVTVPTEGYFWDDDTDQTSPEEITS</sequence>
<feature type="region of interest" description="Disordered" evidence="4">
    <location>
        <begin position="655"/>
        <end position="674"/>
    </location>
</feature>
<dbReference type="OrthoDB" id="25344at2157"/>
<protein>
    <submittedName>
        <fullName evidence="6">DNA sulfur modification protein DndD</fullName>
    </submittedName>
</protein>
<reference evidence="6 7" key="1">
    <citation type="submission" date="2018-11" db="EMBL/GenBank/DDBJ databases">
        <title>Taxonoimc description of Halomarina strain SPP-AMP-1.</title>
        <authorList>
            <person name="Pal Y."/>
            <person name="Srinivasana K."/>
            <person name="Verma A."/>
            <person name="Kumar P."/>
        </authorList>
    </citation>
    <scope>NUCLEOTIDE SEQUENCE [LARGE SCALE GENOMIC DNA]</scope>
    <source>
        <strain evidence="6 7">SPP-AMP-1</strain>
    </source>
</reference>
<evidence type="ECO:0000256" key="2">
    <source>
        <dbReference type="ARBA" id="ARBA00049666"/>
    </source>
</evidence>
<proteinExistence type="inferred from homology"/>
<dbReference type="Proteomes" id="UP000282322">
    <property type="component" value="Unassembled WGS sequence"/>
</dbReference>
<evidence type="ECO:0000256" key="3">
    <source>
        <dbReference type="SAM" id="Coils"/>
    </source>
</evidence>
<dbReference type="SUPFAM" id="SSF52540">
    <property type="entry name" value="P-loop containing nucleoside triphosphate hydrolases"/>
    <property type="match status" value="1"/>
</dbReference>
<dbReference type="PANTHER" id="PTHR32114:SF2">
    <property type="entry name" value="ABC TRANSPORTER ABCH.3"/>
    <property type="match status" value="1"/>
</dbReference>
<dbReference type="PANTHER" id="PTHR32114">
    <property type="entry name" value="ABC TRANSPORTER ABCH.3"/>
    <property type="match status" value="1"/>
</dbReference>
<evidence type="ECO:0000256" key="4">
    <source>
        <dbReference type="SAM" id="MobiDB-lite"/>
    </source>
</evidence>
<dbReference type="RefSeq" id="WP_124956060.1">
    <property type="nucleotide sequence ID" value="NZ_RRCH01000032.1"/>
</dbReference>
<evidence type="ECO:0000313" key="6">
    <source>
        <dbReference type="EMBL" id="RRJ28793.1"/>
    </source>
</evidence>
<feature type="domain" description="Rad50/SbcC-type AAA" evidence="5">
    <location>
        <begin position="5"/>
        <end position="255"/>
    </location>
</feature>
<keyword evidence="1 3" id="KW-0175">Coiled coil</keyword>
<accession>A0A3P3R8C6</accession>
<comment type="similarity">
    <text evidence="2">Belongs to the Sph1/Sph2 family.</text>
</comment>